<feature type="region of interest" description="Disordered" evidence="2">
    <location>
        <begin position="394"/>
        <end position="422"/>
    </location>
</feature>
<dbReference type="GO" id="GO:0007420">
    <property type="term" value="P:brain development"/>
    <property type="evidence" value="ECO:0007669"/>
    <property type="project" value="Ensembl"/>
</dbReference>
<dbReference type="GO" id="GO:0030154">
    <property type="term" value="P:cell differentiation"/>
    <property type="evidence" value="ECO:0007669"/>
    <property type="project" value="Ensembl"/>
</dbReference>
<evidence type="ECO:0000313" key="4">
    <source>
        <dbReference type="Proteomes" id="UP000594220"/>
    </source>
</evidence>
<gene>
    <name evidence="3" type="primary">JHY</name>
</gene>
<organism evidence="3 4">
    <name type="scientific">Crocodylus porosus</name>
    <name type="common">Saltwater crocodile</name>
    <name type="synonym">Estuarine crocodile</name>
    <dbReference type="NCBI Taxonomy" id="8502"/>
    <lineage>
        <taxon>Eukaryota</taxon>
        <taxon>Metazoa</taxon>
        <taxon>Chordata</taxon>
        <taxon>Craniata</taxon>
        <taxon>Vertebrata</taxon>
        <taxon>Euteleostomi</taxon>
        <taxon>Archelosauria</taxon>
        <taxon>Archosauria</taxon>
        <taxon>Crocodylia</taxon>
        <taxon>Longirostres</taxon>
        <taxon>Crocodylidae</taxon>
        <taxon>Crocodylus</taxon>
    </lineage>
</organism>
<reference evidence="3" key="1">
    <citation type="submission" date="2025-08" db="UniProtKB">
        <authorList>
            <consortium name="Ensembl"/>
        </authorList>
    </citation>
    <scope>IDENTIFICATION</scope>
</reference>
<evidence type="ECO:0000256" key="2">
    <source>
        <dbReference type="SAM" id="MobiDB-lite"/>
    </source>
</evidence>
<protein>
    <submittedName>
        <fullName evidence="3">Junctional cadherin complex regulator</fullName>
    </submittedName>
</protein>
<dbReference type="GeneTree" id="ENSGT00390000002823"/>
<dbReference type="OMA" id="WKFHPSS"/>
<dbReference type="InterPro" id="IPR027968">
    <property type="entry name" value="JHY"/>
</dbReference>
<dbReference type="PANTHER" id="PTHR14726:SF1">
    <property type="entry name" value="JHY PROTEIN HOMOLOG"/>
    <property type="match status" value="1"/>
</dbReference>
<evidence type="ECO:0000256" key="1">
    <source>
        <dbReference type="SAM" id="Coils"/>
    </source>
</evidence>
<feature type="coiled-coil region" evidence="1">
    <location>
        <begin position="581"/>
        <end position="608"/>
    </location>
</feature>
<accession>A0A7M4E3F5</accession>
<evidence type="ECO:0000313" key="3">
    <source>
        <dbReference type="Ensembl" id="ENSCPRP00005003860.1"/>
    </source>
</evidence>
<keyword evidence="4" id="KW-1185">Reference proteome</keyword>
<dbReference type="AlphaFoldDB" id="A0A7M4E3F5"/>
<dbReference type="Ensembl" id="ENSCPRT00005004523.1">
    <property type="protein sequence ID" value="ENSCPRP00005003860.1"/>
    <property type="gene ID" value="ENSCPRG00005002823.1"/>
</dbReference>
<reference evidence="3" key="2">
    <citation type="submission" date="2025-09" db="UniProtKB">
        <authorList>
            <consortium name="Ensembl"/>
        </authorList>
    </citation>
    <scope>IDENTIFICATION</scope>
</reference>
<proteinExistence type="predicted"/>
<name>A0A7M4E3F5_CROPO</name>
<dbReference type="GO" id="GO:0090660">
    <property type="term" value="P:cerebrospinal fluid circulation"/>
    <property type="evidence" value="ECO:0007669"/>
    <property type="project" value="Ensembl"/>
</dbReference>
<dbReference type="GO" id="GO:0005576">
    <property type="term" value="C:extracellular region"/>
    <property type="evidence" value="ECO:0007669"/>
    <property type="project" value="GOC"/>
</dbReference>
<feature type="region of interest" description="Disordered" evidence="2">
    <location>
        <begin position="78"/>
        <end position="108"/>
    </location>
</feature>
<dbReference type="GO" id="GO:0044458">
    <property type="term" value="P:motile cilium assembly"/>
    <property type="evidence" value="ECO:0007669"/>
    <property type="project" value="Ensembl"/>
</dbReference>
<dbReference type="Proteomes" id="UP000594220">
    <property type="component" value="Unplaced"/>
</dbReference>
<dbReference type="GO" id="GO:0051649">
    <property type="term" value="P:establishment of localization in cell"/>
    <property type="evidence" value="ECO:0007669"/>
    <property type="project" value="Ensembl"/>
</dbReference>
<dbReference type="GO" id="GO:0035082">
    <property type="term" value="P:axoneme assembly"/>
    <property type="evidence" value="ECO:0007669"/>
    <property type="project" value="Ensembl"/>
</dbReference>
<dbReference type="GO" id="GO:0090175">
    <property type="term" value="P:regulation of establishment of planar polarity"/>
    <property type="evidence" value="ECO:0007669"/>
    <property type="project" value="Ensembl"/>
</dbReference>
<dbReference type="PANTHER" id="PTHR14726">
    <property type="entry name" value="JHY PROTEIN HOMOLOG"/>
    <property type="match status" value="1"/>
</dbReference>
<sequence length="702" mass="79132">MNSSGLAQSTFLQPHFCHTGFKGPSLIGGNCQPSLNDSQESDCECLTREIEYQRELQKRISDNEELLGLSSDEIENDSLEEDSLEDTSVNNPESANHGKVLSRGKEYGNKQQSVDRYCHLRYNPNWKMIKEGGELSEVQRTSQTAEETPQCSSDDFSYLPSKGILDRILKENNQLVEEPQNISPEINAELLSPDDQIISISREPFRLHTEGKKTVDCHQKTSSSTYSDVSSLQSGQVKQRSAKKDFVEKNKLTLGLAANMHNSYLQLHSKKQGEILHEQRFFPRSDVQHPSGRPAEPRPQCHRHCNMSEFATAPTGALSSEVLELEQDEIGSLHNWLHASPFLSPISPSIKSSSIANWDTHLNTKPSTNFQNQNQKQISVNLNSPKQPLELALHKQSPGLKPSPVRISDENKAYQHDPGNPYNREHIYNDSILEPLPSNGYTKGQTHLQSFSSAYNANLQDSDYVQSAIGTFTSTSEALHKKVDGDVSFLSLFFLLRPFQSSAHNPLASSSPTTQLTQTMERHQQEISQLADAHLAGRQLPGMFPAIIPRVESDSELNAERSDGSQVKMIRSNSEGYLVQLEKQKQLKEKVERRKEKLKQQKEYAQLVKERNMKNIVTVQKPPTPKIKSLASRHKALEYAKKIPKPKPLSARQADEELKEERIPAQTLRGHSLPRISSLETLQHRHEKEKEVVAAFKTLHIL</sequence>
<dbReference type="Pfam" id="PF15261">
    <property type="entry name" value="JHY"/>
    <property type="match status" value="1"/>
</dbReference>
<keyword evidence="1" id="KW-0175">Coiled coil</keyword>